<gene>
    <name evidence="1" type="ORF">HELGO_WM12350</name>
</gene>
<proteinExistence type="predicted"/>
<evidence type="ECO:0000313" key="1">
    <source>
        <dbReference type="EMBL" id="CAA6805550.1"/>
    </source>
</evidence>
<dbReference type="EMBL" id="CACVAU010000017">
    <property type="protein sequence ID" value="CAA6805550.1"/>
    <property type="molecule type" value="Genomic_DNA"/>
</dbReference>
<accession>A0A6S6SSL6</accession>
<protein>
    <submittedName>
        <fullName evidence="1">Uncharacterized protein</fullName>
    </submittedName>
</protein>
<sequence length="72" mass="8595">MKKIVFTIASRRLEVDLEDDFAQYVSNDLLKNKVTLDRDHDISQLLQLYLKSMHKEFSSEERIKILLNQLKE</sequence>
<reference evidence="1" key="1">
    <citation type="submission" date="2020-01" db="EMBL/GenBank/DDBJ databases">
        <authorList>
            <person name="Meier V. D."/>
            <person name="Meier V D."/>
        </authorList>
    </citation>
    <scope>NUCLEOTIDE SEQUENCE</scope>
    <source>
        <strain evidence="1">HLG_WM_MAG_05</strain>
    </source>
</reference>
<organism evidence="1">
    <name type="scientific">uncultured Sulfurovum sp</name>
    <dbReference type="NCBI Taxonomy" id="269237"/>
    <lineage>
        <taxon>Bacteria</taxon>
        <taxon>Pseudomonadati</taxon>
        <taxon>Campylobacterota</taxon>
        <taxon>Epsilonproteobacteria</taxon>
        <taxon>Campylobacterales</taxon>
        <taxon>Sulfurovaceae</taxon>
        <taxon>Sulfurovum</taxon>
        <taxon>environmental samples</taxon>
    </lineage>
</organism>
<name>A0A6S6SSL6_9BACT</name>
<dbReference type="AlphaFoldDB" id="A0A6S6SSL6"/>